<dbReference type="SMART" id="SM00382">
    <property type="entry name" value="AAA"/>
    <property type="match status" value="1"/>
</dbReference>
<keyword evidence="5" id="KW-0812">Transmembrane</keyword>
<dbReference type="AlphaFoldDB" id="A0A8S1W4F4"/>
<gene>
    <name evidence="7" type="ORF">POCTA_138.1.T0800206</name>
</gene>
<name>A0A8S1W4F4_PAROT</name>
<dbReference type="PROSITE" id="PS00674">
    <property type="entry name" value="AAA"/>
    <property type="match status" value="1"/>
</dbReference>
<evidence type="ECO:0000313" key="8">
    <source>
        <dbReference type="Proteomes" id="UP000683925"/>
    </source>
</evidence>
<dbReference type="PANTHER" id="PTHR23076:SF97">
    <property type="entry name" value="ATP-DEPENDENT ZINC METALLOPROTEASE YME1L1"/>
    <property type="match status" value="1"/>
</dbReference>
<accession>A0A8S1W4F4</accession>
<keyword evidence="5" id="KW-0472">Membrane</keyword>
<reference evidence="7" key="1">
    <citation type="submission" date="2021-01" db="EMBL/GenBank/DDBJ databases">
        <authorList>
            <consortium name="Genoscope - CEA"/>
            <person name="William W."/>
        </authorList>
    </citation>
    <scope>NUCLEOTIDE SEQUENCE</scope>
</reference>
<keyword evidence="4" id="KW-0067">ATP-binding</keyword>
<dbReference type="Pfam" id="PF00004">
    <property type="entry name" value="AAA"/>
    <property type="match status" value="1"/>
</dbReference>
<feature type="domain" description="AAA+ ATPase" evidence="6">
    <location>
        <begin position="193"/>
        <end position="336"/>
    </location>
</feature>
<dbReference type="GO" id="GO:0046872">
    <property type="term" value="F:metal ion binding"/>
    <property type="evidence" value="ECO:0007669"/>
    <property type="project" value="UniProtKB-KW"/>
</dbReference>
<proteinExistence type="inferred from homology"/>
<sequence>MVDFRKFMQIVMRKFNDKLNVSASAALLIAVFCLYKARAKPNLPLVKISNFMLVLQKKLVEEVIYDGSHILFRCVNQAQWLSTQAEPMIKGKELLKALMEYGVPRFKNSTQIYYNEKQMMYVIMSIAALSYTFGIIASHLINSNRLSYKSLLAQSTGVKFSNIYGLDHAKKQLQQIIEYLQDPLKYRNVGARLRRGVMIYGPPGTGKTMLAKATATESNVHFLYCSATEFIEVYVGTGPKRVRELFKKARQLSPAIIFIDEIDSIAYKRKNQNFGTETGGDNERVSTLNQLLTELDGFKENENIVVIAATNRIQILDEALLRSGRFDIKIEISLPSENDRKGIMEVHLHNKKHQISSGMIDLVAKNANGFSGADMENITNESAYIAIEKQQEFINDADFQEALKKITQEKQHMKDQIINF</sequence>
<dbReference type="InterPro" id="IPR003959">
    <property type="entry name" value="ATPase_AAA_core"/>
</dbReference>
<dbReference type="GO" id="GO:0006508">
    <property type="term" value="P:proteolysis"/>
    <property type="evidence" value="ECO:0007669"/>
    <property type="project" value="TreeGrafter"/>
</dbReference>
<dbReference type="EMBL" id="CAJJDP010000079">
    <property type="protein sequence ID" value="CAD8183212.1"/>
    <property type="molecule type" value="Genomic_DNA"/>
</dbReference>
<comment type="similarity">
    <text evidence="4">Belongs to the AAA ATPase family.</text>
</comment>
<dbReference type="OrthoDB" id="1413014at2759"/>
<dbReference type="FunFam" id="1.10.8.60:FF:000311">
    <property type="entry name" value="Uncharacterized protein"/>
    <property type="match status" value="1"/>
</dbReference>
<dbReference type="GO" id="GO:0005524">
    <property type="term" value="F:ATP binding"/>
    <property type="evidence" value="ECO:0007669"/>
    <property type="project" value="UniProtKB-KW"/>
</dbReference>
<comment type="caution">
    <text evidence="7">The sequence shown here is derived from an EMBL/GenBank/DDBJ whole genome shotgun (WGS) entry which is preliminary data.</text>
</comment>
<dbReference type="InterPro" id="IPR041569">
    <property type="entry name" value="AAA_lid_3"/>
</dbReference>
<dbReference type="FunFam" id="3.40.50.300:FF:000982">
    <property type="entry name" value="Inactive ATP-dependent zinc metalloprotease FTSHI 2 like"/>
    <property type="match status" value="1"/>
</dbReference>
<dbReference type="GO" id="GO:0005739">
    <property type="term" value="C:mitochondrion"/>
    <property type="evidence" value="ECO:0007669"/>
    <property type="project" value="TreeGrafter"/>
</dbReference>
<evidence type="ECO:0000256" key="3">
    <source>
        <dbReference type="ARBA" id="ARBA00022833"/>
    </source>
</evidence>
<keyword evidence="5" id="KW-1133">Transmembrane helix</keyword>
<evidence type="ECO:0000256" key="4">
    <source>
        <dbReference type="RuleBase" id="RU003651"/>
    </source>
</evidence>
<feature type="transmembrane region" description="Helical" evidence="5">
    <location>
        <begin position="119"/>
        <end position="141"/>
    </location>
</feature>
<comment type="cofactor">
    <cofactor evidence="1">
        <name>Zn(2+)</name>
        <dbReference type="ChEBI" id="CHEBI:29105"/>
    </cofactor>
</comment>
<evidence type="ECO:0000256" key="1">
    <source>
        <dbReference type="ARBA" id="ARBA00001947"/>
    </source>
</evidence>
<evidence type="ECO:0000313" key="7">
    <source>
        <dbReference type="EMBL" id="CAD8183212.1"/>
    </source>
</evidence>
<dbReference type="GO" id="GO:0004176">
    <property type="term" value="F:ATP-dependent peptidase activity"/>
    <property type="evidence" value="ECO:0007669"/>
    <property type="project" value="TreeGrafter"/>
</dbReference>
<protein>
    <recommendedName>
        <fullName evidence="6">AAA+ ATPase domain-containing protein</fullName>
    </recommendedName>
</protein>
<dbReference type="GO" id="GO:0016887">
    <property type="term" value="F:ATP hydrolysis activity"/>
    <property type="evidence" value="ECO:0007669"/>
    <property type="project" value="InterPro"/>
</dbReference>
<dbReference type="InterPro" id="IPR003960">
    <property type="entry name" value="ATPase_AAA_CS"/>
</dbReference>
<dbReference type="InterPro" id="IPR003593">
    <property type="entry name" value="AAA+_ATPase"/>
</dbReference>
<dbReference type="Pfam" id="PF17862">
    <property type="entry name" value="AAA_lid_3"/>
    <property type="match status" value="1"/>
</dbReference>
<keyword evidence="4" id="KW-0547">Nucleotide-binding</keyword>
<evidence type="ECO:0000256" key="2">
    <source>
        <dbReference type="ARBA" id="ARBA00022723"/>
    </source>
</evidence>
<keyword evidence="2" id="KW-0479">Metal-binding</keyword>
<dbReference type="Proteomes" id="UP000683925">
    <property type="component" value="Unassembled WGS sequence"/>
</dbReference>
<dbReference type="OMA" id="MYVIMSI"/>
<evidence type="ECO:0000259" key="6">
    <source>
        <dbReference type="SMART" id="SM00382"/>
    </source>
</evidence>
<evidence type="ECO:0000256" key="5">
    <source>
        <dbReference type="SAM" id="Phobius"/>
    </source>
</evidence>
<keyword evidence="3" id="KW-0862">Zinc</keyword>
<organism evidence="7 8">
    <name type="scientific">Paramecium octaurelia</name>
    <dbReference type="NCBI Taxonomy" id="43137"/>
    <lineage>
        <taxon>Eukaryota</taxon>
        <taxon>Sar</taxon>
        <taxon>Alveolata</taxon>
        <taxon>Ciliophora</taxon>
        <taxon>Intramacronucleata</taxon>
        <taxon>Oligohymenophorea</taxon>
        <taxon>Peniculida</taxon>
        <taxon>Parameciidae</taxon>
        <taxon>Paramecium</taxon>
    </lineage>
</organism>
<dbReference type="PANTHER" id="PTHR23076">
    <property type="entry name" value="METALLOPROTEASE M41 FTSH"/>
    <property type="match status" value="1"/>
</dbReference>
<keyword evidence="8" id="KW-1185">Reference proteome</keyword>